<organism evidence="1 2">
    <name type="scientific">Antarcticirhabdus aurantiaca</name>
    <dbReference type="NCBI Taxonomy" id="2606717"/>
    <lineage>
        <taxon>Bacteria</taxon>
        <taxon>Pseudomonadati</taxon>
        <taxon>Pseudomonadota</taxon>
        <taxon>Alphaproteobacteria</taxon>
        <taxon>Hyphomicrobiales</taxon>
        <taxon>Aurantimonadaceae</taxon>
        <taxon>Antarcticirhabdus</taxon>
    </lineage>
</organism>
<accession>A0ACD4NP87</accession>
<keyword evidence="2" id="KW-1185">Reference proteome</keyword>
<evidence type="ECO:0000313" key="1">
    <source>
        <dbReference type="EMBL" id="WAJ28735.1"/>
    </source>
</evidence>
<sequence>MVDGYGIEIEDIGLQRRRLEAAREGYEAACRRRGTAPDWEGLEPDEWHLWFMTVDALMKHKAEREPAIAC</sequence>
<protein>
    <submittedName>
        <fullName evidence="1">Uncharacterized protein</fullName>
    </submittedName>
</protein>
<dbReference type="Proteomes" id="UP001163223">
    <property type="component" value="Chromosome"/>
</dbReference>
<evidence type="ECO:0000313" key="2">
    <source>
        <dbReference type="Proteomes" id="UP001163223"/>
    </source>
</evidence>
<reference evidence="1" key="1">
    <citation type="submission" date="2022-11" db="EMBL/GenBank/DDBJ databases">
        <title>beta-Carotene-producing bacterium, Jeongeuplla avenae sp. nov., alleviates the salt stress of Arabidopsis seedlings.</title>
        <authorList>
            <person name="Jiang L."/>
            <person name="Lee J."/>
        </authorList>
    </citation>
    <scope>NUCLEOTIDE SEQUENCE</scope>
    <source>
        <strain evidence="1">DY_R2A_6</strain>
    </source>
</reference>
<gene>
    <name evidence="1" type="ORF">OXU80_00320</name>
</gene>
<name>A0ACD4NP87_9HYPH</name>
<dbReference type="EMBL" id="CP113520">
    <property type="protein sequence ID" value="WAJ28735.1"/>
    <property type="molecule type" value="Genomic_DNA"/>
</dbReference>
<proteinExistence type="predicted"/>